<sequence>MPIQFTIYRISPSLGLFPFLLILLSSGCGRKNFYAETQVINPAVYKQLQEIPDSIDSVTVQAGSHYQRGFLYNALWGVRHRDAWAAPVTVPVLRLGTVKGGLEIEKIGGGMQTINATMVGGDGMTYSLRTVDKRPEIKLPFLLRKTFLSDIVLDQTSALHPYADLVVAPLARAAKVPHANPVLVYVGPNETQLGKHKELLSDRLYMLEEKYNDKRALVGELAEAYNIVGTNKMLKHRKNSSRHSIDQLAYAKARLLDLLIGDRDRHEGQWEWAVYEQDGEHTYRPIPKDRDNAFYVYDGGILSWLLSRKWTFRKYVSFSGKYRDVKALAIKAAYLDARALSAVTVHQFDSLAHDLQRSITDGVIEQAVRELPGSVYRMQGKSLARKLKSRRDKLDEAARKLYDVLAEDVLVTGTADEEEVEVVRLDENETEVTVRRKSDSKITYHRIFHRSETDEIEIHGMADNDSLVERGQVRKGIKFSIEKDSVQYKNKSNSQIKARRKKLAVEGMEE</sequence>
<gene>
    <name evidence="1" type="ORF">ACFS7Z_24900</name>
</gene>
<name>A0ABW6C568_9BACT</name>
<reference evidence="2" key="1">
    <citation type="journal article" date="2019" name="Int. J. Syst. Evol. Microbiol.">
        <title>The Global Catalogue of Microorganisms (GCM) 10K type strain sequencing project: providing services to taxonomists for standard genome sequencing and annotation.</title>
        <authorList>
            <consortium name="The Broad Institute Genomics Platform"/>
            <consortium name="The Broad Institute Genome Sequencing Center for Infectious Disease"/>
            <person name="Wu L."/>
            <person name="Ma J."/>
        </authorList>
    </citation>
    <scope>NUCLEOTIDE SEQUENCE [LARGE SCALE GENOMIC DNA]</scope>
    <source>
        <strain evidence="2">KCTC 23984</strain>
    </source>
</reference>
<keyword evidence="2" id="KW-1185">Reference proteome</keyword>
<evidence type="ECO:0000313" key="2">
    <source>
        <dbReference type="Proteomes" id="UP001597641"/>
    </source>
</evidence>
<dbReference type="EMBL" id="JBHUOX010000035">
    <property type="protein sequence ID" value="MFD3003619.1"/>
    <property type="molecule type" value="Genomic_DNA"/>
</dbReference>
<accession>A0ABW6C568</accession>
<dbReference type="RefSeq" id="WP_377491370.1">
    <property type="nucleotide sequence ID" value="NZ_JBHUOX010000035.1"/>
</dbReference>
<comment type="caution">
    <text evidence="1">The sequence shown here is derived from an EMBL/GenBank/DDBJ whole genome shotgun (WGS) entry which is preliminary data.</text>
</comment>
<protein>
    <submittedName>
        <fullName evidence="1">Uncharacterized protein</fullName>
    </submittedName>
</protein>
<proteinExistence type="predicted"/>
<dbReference type="Proteomes" id="UP001597641">
    <property type="component" value="Unassembled WGS sequence"/>
</dbReference>
<evidence type="ECO:0000313" key="1">
    <source>
        <dbReference type="EMBL" id="MFD3003619.1"/>
    </source>
</evidence>
<organism evidence="1 2">
    <name type="scientific">Pontibacter toksunensis</name>
    <dbReference type="NCBI Taxonomy" id="1332631"/>
    <lineage>
        <taxon>Bacteria</taxon>
        <taxon>Pseudomonadati</taxon>
        <taxon>Bacteroidota</taxon>
        <taxon>Cytophagia</taxon>
        <taxon>Cytophagales</taxon>
        <taxon>Hymenobacteraceae</taxon>
        <taxon>Pontibacter</taxon>
    </lineage>
</organism>